<dbReference type="Gene3D" id="2.40.70.10">
    <property type="entry name" value="Acid Proteases"/>
    <property type="match status" value="1"/>
</dbReference>
<dbReference type="Pfam" id="PF13650">
    <property type="entry name" value="Asp_protease_2"/>
    <property type="match status" value="1"/>
</dbReference>
<name>A0A7U7J1P2_9GAMM</name>
<evidence type="ECO:0008006" key="4">
    <source>
        <dbReference type="Google" id="ProtNLM"/>
    </source>
</evidence>
<keyword evidence="3" id="KW-1185">Reference proteome</keyword>
<organism evidence="2 3">
    <name type="scientific">Candidatus Contendobacter odensis Run_B_J11</name>
    <dbReference type="NCBI Taxonomy" id="1400861"/>
    <lineage>
        <taxon>Bacteria</taxon>
        <taxon>Pseudomonadati</taxon>
        <taxon>Pseudomonadota</taxon>
        <taxon>Gammaproteobacteria</taxon>
        <taxon>Candidatus Competibacteraceae</taxon>
        <taxon>Candidatus Contendibacter</taxon>
    </lineage>
</organism>
<feature type="chain" id="PRO_5031181595" description="Peptidase A2 domain-containing protein" evidence="1">
    <location>
        <begin position="26"/>
        <end position="280"/>
    </location>
</feature>
<reference evidence="2 3" key="1">
    <citation type="journal article" date="2014" name="ISME J.">
        <title>Candidatus Competibacter-lineage genomes retrieved from metagenomes reveal functional metabolic diversity.</title>
        <authorList>
            <person name="McIlroy S.J."/>
            <person name="Albertsen M."/>
            <person name="Andresen E.K."/>
            <person name="Saunders A.M."/>
            <person name="Kristiansen R."/>
            <person name="Stokholm-Bjerregaard M."/>
            <person name="Nielsen K.L."/>
            <person name="Nielsen P.H."/>
        </authorList>
    </citation>
    <scope>NUCLEOTIDE SEQUENCE [LARGE SCALE GENOMIC DNA]</scope>
    <source>
        <strain evidence="2 3">Run_B_J11</strain>
    </source>
</reference>
<dbReference type="SUPFAM" id="SSF50630">
    <property type="entry name" value="Acid proteases"/>
    <property type="match status" value="1"/>
</dbReference>
<keyword evidence="1" id="KW-0732">Signal</keyword>
<proteinExistence type="predicted"/>
<dbReference type="RefSeq" id="WP_034430792.1">
    <property type="nucleotide sequence ID" value="NZ_CBTK010000035.1"/>
</dbReference>
<dbReference type="PROSITE" id="PS51257">
    <property type="entry name" value="PROKAR_LIPOPROTEIN"/>
    <property type="match status" value="1"/>
</dbReference>
<dbReference type="AlphaFoldDB" id="A0A7U7J1P2"/>
<comment type="caution">
    <text evidence="2">The sequence shown here is derived from an EMBL/GenBank/DDBJ whole genome shotgun (WGS) entry which is preliminary data.</text>
</comment>
<evidence type="ECO:0000256" key="1">
    <source>
        <dbReference type="SAM" id="SignalP"/>
    </source>
</evidence>
<feature type="signal peptide" evidence="1">
    <location>
        <begin position="1"/>
        <end position="25"/>
    </location>
</feature>
<accession>A0A7U7J1P2</accession>
<protein>
    <recommendedName>
        <fullName evidence="4">Peptidase A2 domain-containing protein</fullName>
    </recommendedName>
</protein>
<dbReference type="EMBL" id="CBTK010000035">
    <property type="protein sequence ID" value="CDH43732.1"/>
    <property type="molecule type" value="Genomic_DNA"/>
</dbReference>
<evidence type="ECO:0000313" key="2">
    <source>
        <dbReference type="EMBL" id="CDH43732.1"/>
    </source>
</evidence>
<gene>
    <name evidence="2" type="ORF">BN874_130057</name>
</gene>
<dbReference type="InterPro" id="IPR021109">
    <property type="entry name" value="Peptidase_aspartic_dom_sf"/>
</dbReference>
<dbReference type="Proteomes" id="UP000019184">
    <property type="component" value="Unassembled WGS sequence"/>
</dbReference>
<evidence type="ECO:0000313" key="3">
    <source>
        <dbReference type="Proteomes" id="UP000019184"/>
    </source>
</evidence>
<sequence length="280" mass="30000">MNQRYRNHMLIVAAVTLAGCTSVMPGGAPAHHTPHVAALESYGTLFTATVDVAGAPRRFLVDTGGGMTVFTPDLAGKAGCALGGPLTGFRMSGERIDAPRCEGAILSVDGWVSRPHTVMVLDINKLLPPDWPRLDGLISLSTFEGHIVTIDLPGRRLVVDDRVPRDARSVRARFERSVTGLSLVAFVASRHDATDVWLEVDTGSESAVIINEALAPRIGLASAVTASDTRIDIRLDAGASVRTPVETSRLIFDGNLGLGAMRSWVLTFDLANERVWIRTP</sequence>